<proteinExistence type="predicted"/>
<feature type="region of interest" description="Disordered" evidence="1">
    <location>
        <begin position="115"/>
        <end position="169"/>
    </location>
</feature>
<evidence type="ECO:0000313" key="2">
    <source>
        <dbReference type="EMBL" id="RAL66897.1"/>
    </source>
</evidence>
<organism evidence="2 3">
    <name type="scientific">Monilinia fructigena</name>
    <dbReference type="NCBI Taxonomy" id="38457"/>
    <lineage>
        <taxon>Eukaryota</taxon>
        <taxon>Fungi</taxon>
        <taxon>Dikarya</taxon>
        <taxon>Ascomycota</taxon>
        <taxon>Pezizomycotina</taxon>
        <taxon>Leotiomycetes</taxon>
        <taxon>Helotiales</taxon>
        <taxon>Sclerotiniaceae</taxon>
        <taxon>Monilinia</taxon>
    </lineage>
</organism>
<feature type="compositionally biased region" description="Basic and acidic residues" evidence="1">
    <location>
        <begin position="117"/>
        <end position="143"/>
    </location>
</feature>
<dbReference type="AlphaFoldDB" id="A0A395J301"/>
<feature type="region of interest" description="Disordered" evidence="1">
    <location>
        <begin position="1"/>
        <end position="30"/>
    </location>
</feature>
<name>A0A395J301_9HELO</name>
<dbReference type="EMBL" id="QKRW01000005">
    <property type="protein sequence ID" value="RAL66897.1"/>
    <property type="molecule type" value="Genomic_DNA"/>
</dbReference>
<dbReference type="Proteomes" id="UP000249056">
    <property type="component" value="Unassembled WGS sequence"/>
</dbReference>
<reference evidence="2 3" key="1">
    <citation type="submission" date="2018-06" db="EMBL/GenBank/DDBJ databases">
        <title>Genome Sequence of the Brown Rot Fungal Pathogen Monilinia fructigena.</title>
        <authorList>
            <person name="Landi L."/>
            <person name="De Miccolis Angelini R.M."/>
            <person name="Pollastro S."/>
            <person name="Abate D."/>
            <person name="Faretra F."/>
            <person name="Romanazzi G."/>
        </authorList>
    </citation>
    <scope>NUCLEOTIDE SEQUENCE [LARGE SCALE GENOMIC DNA]</scope>
    <source>
        <strain evidence="2 3">Mfrg269</strain>
    </source>
</reference>
<feature type="compositionally biased region" description="Basic residues" evidence="1">
    <location>
        <begin position="160"/>
        <end position="169"/>
    </location>
</feature>
<protein>
    <submittedName>
        <fullName evidence="2">Uncharacterized protein</fullName>
    </submittedName>
</protein>
<accession>A0A395J301</accession>
<comment type="caution">
    <text evidence="2">The sequence shown here is derived from an EMBL/GenBank/DDBJ whole genome shotgun (WGS) entry which is preliminary data.</text>
</comment>
<feature type="compositionally biased region" description="Polar residues" evidence="1">
    <location>
        <begin position="1"/>
        <end position="17"/>
    </location>
</feature>
<feature type="compositionally biased region" description="Basic and acidic residues" evidence="1">
    <location>
        <begin position="18"/>
        <end position="30"/>
    </location>
</feature>
<evidence type="ECO:0000256" key="1">
    <source>
        <dbReference type="SAM" id="MobiDB-lite"/>
    </source>
</evidence>
<keyword evidence="3" id="KW-1185">Reference proteome</keyword>
<sequence length="169" mass="18693">MNGDTYSSRGMAPSTTIPKREDGATTDKKVSTDRQWFIEDYHTHGTLTRQVVNIESGNVKIDIPAENEEVVGANENGIEIVEQRGEMLEGTTMKGRRAETTETYLTIDVVAEVAEGGGDRGDRGERGDRGDRDRGDRGHRDDGGFAAQRAAKREKSASPHQRRRSPHQI</sequence>
<gene>
    <name evidence="2" type="ORF">DID88_007679</name>
</gene>
<evidence type="ECO:0000313" key="3">
    <source>
        <dbReference type="Proteomes" id="UP000249056"/>
    </source>
</evidence>